<organism evidence="1 2">
    <name type="scientific">Arctia plantaginis</name>
    <name type="common">Wood tiger moth</name>
    <name type="synonym">Phalaena plantaginis</name>
    <dbReference type="NCBI Taxonomy" id="874455"/>
    <lineage>
        <taxon>Eukaryota</taxon>
        <taxon>Metazoa</taxon>
        <taxon>Ecdysozoa</taxon>
        <taxon>Arthropoda</taxon>
        <taxon>Hexapoda</taxon>
        <taxon>Insecta</taxon>
        <taxon>Pterygota</taxon>
        <taxon>Neoptera</taxon>
        <taxon>Endopterygota</taxon>
        <taxon>Lepidoptera</taxon>
        <taxon>Glossata</taxon>
        <taxon>Ditrysia</taxon>
        <taxon>Noctuoidea</taxon>
        <taxon>Erebidae</taxon>
        <taxon>Arctiinae</taxon>
        <taxon>Arctia</taxon>
    </lineage>
</organism>
<evidence type="ECO:0000313" key="1">
    <source>
        <dbReference type="EMBL" id="CAB3223930.1"/>
    </source>
</evidence>
<dbReference type="AlphaFoldDB" id="A0A8S0Z0M5"/>
<sequence length="116" mass="14270">MEKQWVPTVCQWKLLKEDRYEWLTLFLNMLLLKEVIPKEWCQTNRTQPKGDVQECNNYRRIKFMSHTIKVWKKVIERRIRDESQITQNQFGFMTGRGTTDAIFAMRQLYKKCIWFM</sequence>
<evidence type="ECO:0000313" key="2">
    <source>
        <dbReference type="Proteomes" id="UP000494256"/>
    </source>
</evidence>
<proteinExistence type="predicted"/>
<evidence type="ECO:0008006" key="3">
    <source>
        <dbReference type="Google" id="ProtNLM"/>
    </source>
</evidence>
<gene>
    <name evidence="1" type="ORF">APLA_LOCUS1630</name>
</gene>
<comment type="caution">
    <text evidence="1">The sequence shown here is derived from an EMBL/GenBank/DDBJ whole genome shotgun (WGS) entry which is preliminary data.</text>
</comment>
<dbReference type="Proteomes" id="UP000494256">
    <property type="component" value="Unassembled WGS sequence"/>
</dbReference>
<reference evidence="1 2" key="1">
    <citation type="submission" date="2020-04" db="EMBL/GenBank/DDBJ databases">
        <authorList>
            <person name="Wallbank WR R."/>
            <person name="Pardo Diaz C."/>
            <person name="Kozak K."/>
            <person name="Martin S."/>
            <person name="Jiggins C."/>
            <person name="Moest M."/>
            <person name="Warren A I."/>
            <person name="Byers J.R.P. K."/>
            <person name="Montejo-Kovacevich G."/>
            <person name="Yen C E."/>
        </authorList>
    </citation>
    <scope>NUCLEOTIDE SEQUENCE [LARGE SCALE GENOMIC DNA]</scope>
</reference>
<accession>A0A8S0Z0M5</accession>
<name>A0A8S0Z0M5_ARCPL</name>
<dbReference type="PANTHER" id="PTHR19446">
    <property type="entry name" value="REVERSE TRANSCRIPTASES"/>
    <property type="match status" value="1"/>
</dbReference>
<protein>
    <recommendedName>
        <fullName evidence="3">Reverse transcriptase domain-containing protein</fullName>
    </recommendedName>
</protein>
<dbReference type="EMBL" id="CADEBD010000171">
    <property type="protein sequence ID" value="CAB3223930.1"/>
    <property type="molecule type" value="Genomic_DNA"/>
</dbReference>
<dbReference type="OrthoDB" id="6478865at2759"/>